<proteinExistence type="predicted"/>
<evidence type="ECO:0000259" key="1">
    <source>
        <dbReference type="Pfam" id="PF12323"/>
    </source>
</evidence>
<evidence type="ECO:0000313" key="3">
    <source>
        <dbReference type="Proteomes" id="UP000244066"/>
    </source>
</evidence>
<dbReference type="InterPro" id="IPR021027">
    <property type="entry name" value="Transposase_put_HTH"/>
</dbReference>
<gene>
    <name evidence="2" type="ORF">B9J98_06390</name>
</gene>
<dbReference type="Pfam" id="PF12323">
    <property type="entry name" value="HTH_OrfB_IS605"/>
    <property type="match status" value="1"/>
</dbReference>
<dbReference type="EMBL" id="NDWU01000018">
    <property type="protein sequence ID" value="PUA31384.1"/>
    <property type="molecule type" value="Genomic_DNA"/>
</dbReference>
<name>A0A2R7Y1I3_9ARCH</name>
<feature type="domain" description="Transposase putative helix-turn-helix" evidence="1">
    <location>
        <begin position="1"/>
        <end position="41"/>
    </location>
</feature>
<evidence type="ECO:0000313" key="2">
    <source>
        <dbReference type="EMBL" id="PUA31384.1"/>
    </source>
</evidence>
<comment type="caution">
    <text evidence="2">The sequence shown here is derived from an EMBL/GenBank/DDBJ whole genome shotgun (WGS) entry which is preliminary data.</text>
</comment>
<organism evidence="2 3">
    <name type="scientific">Candidatus Terraquivivens tikiterensis</name>
    <dbReference type="NCBI Taxonomy" id="1980982"/>
    <lineage>
        <taxon>Archaea</taxon>
        <taxon>Nitrososphaerota</taxon>
        <taxon>Candidatus Wolframiiraptoraceae</taxon>
        <taxon>Candidatus Terraquivivens</taxon>
    </lineage>
</organism>
<protein>
    <recommendedName>
        <fullName evidence="1">Transposase putative helix-turn-helix domain-containing protein</fullName>
    </recommendedName>
</protein>
<dbReference type="AlphaFoldDB" id="A0A2R7Y1I3"/>
<dbReference type="Proteomes" id="UP000244066">
    <property type="component" value="Unassembled WGS sequence"/>
</dbReference>
<sequence>MQKVQLTYKFRLYPKKEQEERLLETLKLCSQTYNHFLAQWNGKQRIPSGTPEGLGYENPYRDWISACRIKMRGWGSPDSPAEVEPLLVGIPASSTFEAGSPLAFSRG</sequence>
<accession>A0A2R7Y1I3</accession>
<reference evidence="2 3" key="1">
    <citation type="submission" date="2017-04" db="EMBL/GenBank/DDBJ databases">
        <title>Draft Aigarchaeota genome from a New Zealand hot spring.</title>
        <authorList>
            <person name="Reysenbach A.-L."/>
            <person name="Donaho J.A."/>
            <person name="Gerhart J."/>
            <person name="Kelley J.F."/>
            <person name="Kouba K."/>
            <person name="Podar M."/>
            <person name="Stott M."/>
        </authorList>
    </citation>
    <scope>NUCLEOTIDE SEQUENCE [LARGE SCALE GENOMIC DNA]</scope>
    <source>
        <strain evidence="2">NZ13_MG1</strain>
    </source>
</reference>